<keyword evidence="3" id="KW-1185">Reference proteome</keyword>
<proteinExistence type="predicted"/>
<dbReference type="Proteomes" id="UP001227101">
    <property type="component" value="Chromosome"/>
</dbReference>
<accession>A0ABY8X8Z8</accession>
<feature type="compositionally biased region" description="Low complexity" evidence="1">
    <location>
        <begin position="15"/>
        <end position="29"/>
    </location>
</feature>
<dbReference type="RefSeq" id="WP_285449271.1">
    <property type="nucleotide sequence ID" value="NZ_CP127173.1"/>
</dbReference>
<feature type="compositionally biased region" description="Basic and acidic residues" evidence="1">
    <location>
        <begin position="120"/>
        <end position="129"/>
    </location>
</feature>
<name>A0ABY8X8Z8_9PSEU</name>
<evidence type="ECO:0000313" key="3">
    <source>
        <dbReference type="Proteomes" id="UP001227101"/>
    </source>
</evidence>
<feature type="region of interest" description="Disordered" evidence="1">
    <location>
        <begin position="1"/>
        <end position="29"/>
    </location>
</feature>
<protein>
    <submittedName>
        <fullName evidence="2">Uncharacterized protein</fullName>
    </submittedName>
</protein>
<organism evidence="2 3">
    <name type="scientific">Amycolatopsis nalaikhensis</name>
    <dbReference type="NCBI Taxonomy" id="715472"/>
    <lineage>
        <taxon>Bacteria</taxon>
        <taxon>Bacillati</taxon>
        <taxon>Actinomycetota</taxon>
        <taxon>Actinomycetes</taxon>
        <taxon>Pseudonocardiales</taxon>
        <taxon>Pseudonocardiaceae</taxon>
        <taxon>Amycolatopsis</taxon>
    </lineage>
</organism>
<feature type="region of interest" description="Disordered" evidence="1">
    <location>
        <begin position="317"/>
        <end position="337"/>
    </location>
</feature>
<dbReference type="EMBL" id="CP127173">
    <property type="protein sequence ID" value="WIV52869.1"/>
    <property type="molecule type" value="Genomic_DNA"/>
</dbReference>
<evidence type="ECO:0000313" key="2">
    <source>
        <dbReference type="EMBL" id="WIV52869.1"/>
    </source>
</evidence>
<evidence type="ECO:0000256" key="1">
    <source>
        <dbReference type="SAM" id="MobiDB-lite"/>
    </source>
</evidence>
<gene>
    <name evidence="2" type="ORF">QP939_28410</name>
</gene>
<reference evidence="2 3" key="1">
    <citation type="submission" date="2023-06" db="EMBL/GenBank/DDBJ databases">
        <authorList>
            <person name="Oyuntsetseg B."/>
            <person name="Kim S.B."/>
        </authorList>
    </citation>
    <scope>NUCLEOTIDE SEQUENCE [LARGE SCALE GENOMIC DNA]</scope>
    <source>
        <strain evidence="2 3">2-2</strain>
    </source>
</reference>
<feature type="region of interest" description="Disordered" evidence="1">
    <location>
        <begin position="63"/>
        <end position="147"/>
    </location>
</feature>
<sequence length="337" mass="37408">MSDASLLEVSDRAARSATRHAPAAATADRALGVLRHRDEPVRWHGRDETTREYVHPGRTVIEVPNRPWPIERPEDCDEMSRPPPGSGSTPPAHRSPTWPAAARSTASHCCAADAAWTAPETREKTRSRPLETQAGEPMPHNSQPHDLPADVLRVDEGLVCGDDQPYFPAQLSVPQVAATDETGRRFYAVTPRFRRLVTEWVAITVEATSDHLRFRWDGDDLIVIDEDARDDDSDPTSGPAVERIRPDADGRYTFATWVWHVHDPATEHLDDTTHAALTLLATDDPQPADLLIRYVAGNTYPATDPQTLRTICHRHRTSANPPEAPAQDTDVKEAHDE</sequence>